<keyword evidence="3" id="KW-0479">Metal-binding</keyword>
<dbReference type="InterPro" id="IPR013083">
    <property type="entry name" value="Znf_RING/FYVE/PHD"/>
</dbReference>
<keyword evidence="5" id="KW-0862">Zinc</keyword>
<dbReference type="CDD" id="cd18808">
    <property type="entry name" value="SF1_C_Upf1"/>
    <property type="match status" value="1"/>
</dbReference>
<dbReference type="SUPFAM" id="SSF52540">
    <property type="entry name" value="P-loop containing nucleoside triphosphate hydrolases"/>
    <property type="match status" value="1"/>
</dbReference>
<dbReference type="Gene3D" id="3.40.50.300">
    <property type="entry name" value="P-loop containing nucleotide triphosphate hydrolases"/>
    <property type="match status" value="1"/>
</dbReference>
<sequence>MHISPERCIDGTLFPGDISAKSKTGNTPEVKITAVDNFQGEENRVILLSLVQSNKNRKIGYLQVPNRVCVALSRTRDGLFVIGNMTCLRQASPLWEKVISKADTLGLCGKHLELKCFNHKDTKMIVETPQDFEKYKDEQTVQRLEDCCHIFELSCLDEYMDKRDSERHVGMNVCPRCTTPILHSKRYGNVIRECSQDIDAAKRKINCLDIIKDRNEVLLATVKLKIKDDRAFFLSCIWQAKNKPHITAIRNQLNFYMSVTKSIAYVTSKYKDIILEEKRQDILKELHGLQKWILIQRFRFSEQELSEFKLELTRVRLSLRVEALMRSLQKIENGPQCDSEWTEMTNKSLNSGEKLNEKTGQKIEIKLNQLEKQYPHSGLGISDDERIMVLKAMGFAQKGHVYAIGDCGGAMTEGKCPECQETIVSSSHRLRDDNQVAAEMDGAQFSAWSEQANMQNYDLVAHLDEMF</sequence>
<dbReference type="PANTHER" id="PTHR10887:SF341">
    <property type="entry name" value="NFX1-TYPE ZINC FINGER-CONTAINING PROTEIN 1"/>
    <property type="match status" value="1"/>
</dbReference>
<accession>A0ABD3VBG0</accession>
<evidence type="ECO:0000256" key="1">
    <source>
        <dbReference type="ARBA" id="ARBA00004496"/>
    </source>
</evidence>
<organism evidence="8 9">
    <name type="scientific">Sinanodonta woodiana</name>
    <name type="common">Chinese pond mussel</name>
    <name type="synonym">Anodonta woodiana</name>
    <dbReference type="NCBI Taxonomy" id="1069815"/>
    <lineage>
        <taxon>Eukaryota</taxon>
        <taxon>Metazoa</taxon>
        <taxon>Spiralia</taxon>
        <taxon>Lophotrochozoa</taxon>
        <taxon>Mollusca</taxon>
        <taxon>Bivalvia</taxon>
        <taxon>Autobranchia</taxon>
        <taxon>Heteroconchia</taxon>
        <taxon>Palaeoheterodonta</taxon>
        <taxon>Unionida</taxon>
        <taxon>Unionoidea</taxon>
        <taxon>Unionidae</taxon>
        <taxon>Unioninae</taxon>
        <taxon>Sinanodonta</taxon>
    </lineage>
</organism>
<keyword evidence="6" id="KW-0391">Immunity</keyword>
<evidence type="ECO:0000256" key="3">
    <source>
        <dbReference type="ARBA" id="ARBA00022723"/>
    </source>
</evidence>
<dbReference type="Proteomes" id="UP001634394">
    <property type="component" value="Unassembled WGS sequence"/>
</dbReference>
<feature type="domain" description="RZ-type" evidence="7">
    <location>
        <begin position="365"/>
        <end position="443"/>
    </location>
</feature>
<proteinExistence type="predicted"/>
<gene>
    <name evidence="8" type="ORF">ACJMK2_012501</name>
</gene>
<dbReference type="InterPro" id="IPR045055">
    <property type="entry name" value="DNA2/NAM7-like"/>
</dbReference>
<dbReference type="GO" id="GO:0002376">
    <property type="term" value="P:immune system process"/>
    <property type="evidence" value="ECO:0007669"/>
    <property type="project" value="UniProtKB-KW"/>
</dbReference>
<dbReference type="Pfam" id="PF13087">
    <property type="entry name" value="AAA_12"/>
    <property type="match status" value="1"/>
</dbReference>
<dbReference type="InterPro" id="IPR027417">
    <property type="entry name" value="P-loop_NTPase"/>
</dbReference>
<dbReference type="PANTHER" id="PTHR10887">
    <property type="entry name" value="DNA2/NAM7 HELICASE FAMILY"/>
    <property type="match status" value="1"/>
</dbReference>
<dbReference type="GO" id="GO:0005737">
    <property type="term" value="C:cytoplasm"/>
    <property type="evidence" value="ECO:0007669"/>
    <property type="project" value="UniProtKB-SubCell"/>
</dbReference>
<evidence type="ECO:0000256" key="5">
    <source>
        <dbReference type="ARBA" id="ARBA00022833"/>
    </source>
</evidence>
<keyword evidence="9" id="KW-1185">Reference proteome</keyword>
<dbReference type="EMBL" id="JBJQND010000013">
    <property type="protein sequence ID" value="KAL3857872.1"/>
    <property type="molecule type" value="Genomic_DNA"/>
</dbReference>
<dbReference type="SUPFAM" id="SSF57850">
    <property type="entry name" value="RING/U-box"/>
    <property type="match status" value="1"/>
</dbReference>
<dbReference type="PROSITE" id="PS51981">
    <property type="entry name" value="ZF_RZ"/>
    <property type="match status" value="1"/>
</dbReference>
<evidence type="ECO:0000256" key="2">
    <source>
        <dbReference type="ARBA" id="ARBA00022490"/>
    </source>
</evidence>
<comment type="subcellular location">
    <subcellularLocation>
        <location evidence="1">Cytoplasm</location>
    </subcellularLocation>
</comment>
<dbReference type="AlphaFoldDB" id="A0ABD3VBG0"/>
<dbReference type="InterPro" id="IPR046439">
    <property type="entry name" value="ZF_RZ_dom"/>
</dbReference>
<dbReference type="Pfam" id="PF20173">
    <property type="entry name" value="ZnF_RZ-type"/>
    <property type="match status" value="1"/>
</dbReference>
<name>A0ABD3VBG0_SINWO</name>
<evidence type="ECO:0000313" key="9">
    <source>
        <dbReference type="Proteomes" id="UP001634394"/>
    </source>
</evidence>
<dbReference type="InterPro" id="IPR041679">
    <property type="entry name" value="DNA2/NAM7-like_C"/>
</dbReference>
<evidence type="ECO:0000259" key="7">
    <source>
        <dbReference type="PROSITE" id="PS51981"/>
    </source>
</evidence>
<reference evidence="8 9" key="1">
    <citation type="submission" date="2024-11" db="EMBL/GenBank/DDBJ databases">
        <title>Chromosome-level genome assembly of the freshwater bivalve Anodonta woodiana.</title>
        <authorList>
            <person name="Chen X."/>
        </authorList>
    </citation>
    <scope>NUCLEOTIDE SEQUENCE [LARGE SCALE GENOMIC DNA]</scope>
    <source>
        <strain evidence="8">MN2024</strain>
        <tissue evidence="8">Gills</tissue>
    </source>
</reference>
<dbReference type="InterPro" id="IPR047187">
    <property type="entry name" value="SF1_C_Upf1"/>
</dbReference>
<evidence type="ECO:0000256" key="4">
    <source>
        <dbReference type="ARBA" id="ARBA00022771"/>
    </source>
</evidence>
<dbReference type="Gene3D" id="3.30.40.10">
    <property type="entry name" value="Zinc/RING finger domain, C3HC4 (zinc finger)"/>
    <property type="match status" value="1"/>
</dbReference>
<evidence type="ECO:0000256" key="6">
    <source>
        <dbReference type="ARBA" id="ARBA00022859"/>
    </source>
</evidence>
<keyword evidence="2" id="KW-0963">Cytoplasm</keyword>
<comment type="caution">
    <text evidence="8">The sequence shown here is derived from an EMBL/GenBank/DDBJ whole genome shotgun (WGS) entry which is preliminary data.</text>
</comment>
<evidence type="ECO:0000313" key="8">
    <source>
        <dbReference type="EMBL" id="KAL3857872.1"/>
    </source>
</evidence>
<keyword evidence="4" id="KW-0863">Zinc-finger</keyword>
<protein>
    <recommendedName>
        <fullName evidence="7">RZ-type domain-containing protein</fullName>
    </recommendedName>
</protein>
<dbReference type="GO" id="GO:0008270">
    <property type="term" value="F:zinc ion binding"/>
    <property type="evidence" value="ECO:0007669"/>
    <property type="project" value="UniProtKB-KW"/>
</dbReference>